<keyword evidence="2" id="KW-0472">Membrane</keyword>
<evidence type="ECO:0000256" key="1">
    <source>
        <dbReference type="SAM" id="MobiDB-lite"/>
    </source>
</evidence>
<reference evidence="4" key="1">
    <citation type="submission" date="2017-04" db="EMBL/GenBank/DDBJ databases">
        <title>Population genomics of picophytoplankton unveils novel chromosome hypervariability.</title>
        <authorList>
            <consortium name="DOE Joint Genome Institute"/>
            <person name="Blanc-Mathieu R."/>
            <person name="Krasovec M."/>
            <person name="Hebrard M."/>
            <person name="Yau S."/>
            <person name="Desgranges E."/>
            <person name="Martin J."/>
            <person name="Schackwitz W."/>
            <person name="Kuo A."/>
            <person name="Salin G."/>
            <person name="Donnadieu C."/>
            <person name="Desdevises Y."/>
            <person name="Sanchez-Ferandin S."/>
            <person name="Moreau H."/>
            <person name="Rivals E."/>
            <person name="Grigoriev I.V."/>
            <person name="Grimsley N."/>
            <person name="Eyre-Walker A."/>
            <person name="Piganeau G."/>
        </authorList>
    </citation>
    <scope>NUCLEOTIDE SEQUENCE [LARGE SCALE GENOMIC DNA]</scope>
    <source>
        <strain evidence="4">RCC 1115</strain>
    </source>
</reference>
<accession>A0A1Y5HY70</accession>
<evidence type="ECO:0000313" key="4">
    <source>
        <dbReference type="EMBL" id="OUS42208.1"/>
    </source>
</evidence>
<dbReference type="Pfam" id="PF03382">
    <property type="entry name" value="DUF285"/>
    <property type="match status" value="10"/>
</dbReference>
<feature type="compositionally biased region" description="Low complexity" evidence="1">
    <location>
        <begin position="1986"/>
        <end position="1996"/>
    </location>
</feature>
<feature type="region of interest" description="Disordered" evidence="1">
    <location>
        <begin position="1986"/>
        <end position="2015"/>
    </location>
</feature>
<organism evidence="4">
    <name type="scientific">Ostreococcus tauri</name>
    <name type="common">Marine green alga</name>
    <dbReference type="NCBI Taxonomy" id="70448"/>
    <lineage>
        <taxon>Eukaryota</taxon>
        <taxon>Viridiplantae</taxon>
        <taxon>Chlorophyta</taxon>
        <taxon>Mamiellophyceae</taxon>
        <taxon>Mamiellales</taxon>
        <taxon>Bathycoccaceae</taxon>
        <taxon>Ostreococcus</taxon>
    </lineage>
</organism>
<evidence type="ECO:0000256" key="2">
    <source>
        <dbReference type="SAM" id="Phobius"/>
    </source>
</evidence>
<feature type="region of interest" description="Disordered" evidence="1">
    <location>
        <begin position="2642"/>
        <end position="2714"/>
    </location>
</feature>
<evidence type="ECO:0008006" key="5">
    <source>
        <dbReference type="Google" id="ProtNLM"/>
    </source>
</evidence>
<keyword evidence="2" id="KW-0812">Transmembrane</keyword>
<dbReference type="NCBIfam" id="TIGR02167">
    <property type="entry name" value="Liste_lipo_26"/>
    <property type="match status" value="12"/>
</dbReference>
<feature type="compositionally biased region" description="Basic and acidic residues" evidence="1">
    <location>
        <begin position="2043"/>
        <end position="2054"/>
    </location>
</feature>
<feature type="compositionally biased region" description="Acidic residues" evidence="1">
    <location>
        <begin position="2664"/>
        <end position="2677"/>
    </location>
</feature>
<name>A0A1Y5HY70_OSTTA</name>
<feature type="transmembrane region" description="Helical" evidence="2">
    <location>
        <begin position="1859"/>
        <end position="1876"/>
    </location>
</feature>
<dbReference type="EMBL" id="KZ155839">
    <property type="protein sequence ID" value="OUS42208.1"/>
    <property type="molecule type" value="Genomic_DNA"/>
</dbReference>
<feature type="transmembrane region" description="Helical" evidence="2">
    <location>
        <begin position="2204"/>
        <end position="2221"/>
    </location>
</feature>
<dbReference type="InterPro" id="IPR005046">
    <property type="entry name" value="DUF285"/>
</dbReference>
<feature type="transmembrane region" description="Helical" evidence="2">
    <location>
        <begin position="2105"/>
        <end position="2126"/>
    </location>
</feature>
<feature type="transmembrane region" description="Helical" evidence="2">
    <location>
        <begin position="1730"/>
        <end position="1749"/>
    </location>
</feature>
<feature type="chain" id="PRO_5013028888" description="Bacterial surface protein 26-residue repeat" evidence="3">
    <location>
        <begin position="18"/>
        <end position="2714"/>
    </location>
</feature>
<dbReference type="Proteomes" id="UP000195557">
    <property type="component" value="Unassembled WGS sequence"/>
</dbReference>
<feature type="region of interest" description="Disordered" evidence="1">
    <location>
        <begin position="2042"/>
        <end position="2074"/>
    </location>
</feature>
<dbReference type="InterPro" id="IPR011889">
    <property type="entry name" value="Liste_lipo_26"/>
</dbReference>
<gene>
    <name evidence="4" type="ORF">BE221DRAFT_64020</name>
</gene>
<feature type="transmembrane region" description="Helical" evidence="2">
    <location>
        <begin position="1779"/>
        <end position="1797"/>
    </location>
</feature>
<feature type="transmembrane region" description="Helical" evidence="2">
    <location>
        <begin position="2132"/>
        <end position="2154"/>
    </location>
</feature>
<keyword evidence="3" id="KW-0732">Signal</keyword>
<keyword evidence="2" id="KW-1133">Transmembrane helix</keyword>
<proteinExistence type="predicted"/>
<feature type="transmembrane region" description="Helical" evidence="2">
    <location>
        <begin position="1911"/>
        <end position="1934"/>
    </location>
</feature>
<feature type="transmembrane region" description="Helical" evidence="2">
    <location>
        <begin position="1691"/>
        <end position="1709"/>
    </location>
</feature>
<sequence length="2714" mass="298649">MRALVVVACALARAARAAVVTNGAFRGATAQADFLDTAAFCLQNDPTGAICGSSNGVNVVVMSNWDIAQVTSLNGVFKGATSFNAAIGNWDTSKVTDMTSTFEDASAFNQDISGWDTSKVTITERMFKGAASFNQQIGSWNTAALVDARNMFHGASTFNGDISGWDTSQVTVTWGMFNGASAFNQPIGSWNTANVQFFHETFKDAAAFNQPIGNWNTARATEMLRMFDGAQVFDQPIGNWITASVTGMNAMFRNARAFNQDIGSWDTSKVADVDAMFHEAHAFNQDIGKWNTASVTIMNSMFENALAFNQNISSWNTALVTGMGSMFNGASAFTGTGGMNWNTSRVTMMEDMFMDAIAFNGDLGPWNVGAVTMMKQMFKGATAFMGTNLRTWKPPQSNLNQEMFKEMFMNAAAFDSDITHWNVVDCGTGNTCDSTDTFNGATAWLARFTRLDTSSSLDGPPSSWIPKTGVAFVSSSDLRTAVGNCLANDPTGACDCSKSYELDCGAGGHAAIGDWNTALITDMSNLFDGFPNFNQNIGNWNTSSVTLMSAMFASAQAFDQPIGAWNTANVVDTEYMFRGATSFNQPIGSWNTAKVTDTQFMFSGATSFNQPIGSWNMESVTFMHRMFEEATAFNQPIGDWNISRCTLTTWMFHKAESFNQPVGNWNTAQVNGMDGMFSHAKQFNQDISSWNTANVQNMLYTFNLAESFDQPIGNWNVRSVLNMRSLFEGAQAFNQDISNWNMENVEDAYGMFKDAVAFNQPIGSWNTAAVTDMTYMFSGASAFTASLNSWNTSNVVTMNSMFSAASAFNGAINSWNTAAVTDMTYMFSGASAFNQDISAWNTGRVTSLSYMFAYTSAFDRPIGAWNTGNVVNMVSVFQVAQAFNQNISAWNTAQVTLMDEMFRHAAVFNGDVSNWDTSNVESMAFMFANASAFNHPIGNWNTAKVTNMNGMFNDATSFVQDIVGWTVGTAVSSISMFSGATAWKSLYRRSDYSTNDDGPASAWKRPTYFVNSNDLRIAVTNCLTAVPDGTCDCASSSVDCGAAFYLQMEDWDTSFVSDMSSLFTNQATFNKDISKWNTTAVTNTRAMFSGTNAFNIDIGGWNTSSVIDMSAMFENAQAFNQDITNWSTGAVTDMSKMFRGALLFNYDIGSWNTGAVTSFSSMFQDASAFAEPLPSGVSIDSWDTSSVRDMAYMFSGASAFTASLNSWNTSNVVTMNSMFSAASAFNGAINSWNTAAVTDMTYMFSGASAFNQDIDAWNTMAVTYMTGMFYNAALFNGNIASWNTHNVVDMSHMFFGDANFVSTSLSAWHVNQVRTMKGMFEGAWGYNDDLRNWDVSSVTDISRMFFGATSFNGDVSTWNTAVVQNMSSTFEQATSFNRAISGWSVGAVSDFTSMFKSATSFSQDISSWNTTSALTMESMFAGAVRFNSNVGGWTTSKVRNMANMFKNVSDFTGGGVESWNTQAVTDMSFMFSGARDFRVQTNTLSWSTSSVTDMQSMFSQCMHFDADLSGWDTSLVTSMAYMFNEASTFNSGNGTMLWSTGQVQDMNFMFANAYAFDRNIASWSVQSVRTMDSMFINNPIFKTDITGWSTPNIVSAVNMFSNVTYWALMFTPGGVIDGPPSNFVQECTDSVGVYASVVNNCIIEGECPFPERCAVGNEYCVQGSTGFLCRACQEGYYKSGTMCLECPDNSALSAGIAAVFVVLAGLVGFKAAEALGAVSTNMIKKIVETLQFFSISFSVEIDLWPLPVLNFADWIKAFDFNIEFLAPECAGANISWPQIFWAGTLTIPCCMAALFFLRDRYALYYYNKTVLSIVSETDGERTMYWIRRPGFLYGERKTCKSESGDRVVKELQRQYKLRATLRVFGTLCMTILYLPICRLCLQSFDCIEYGSDTKQVLEHDIDVDCEATAHLIRQVVATGILAFVGIGLPIYVILKVRSIRLDGKLDDARTLDGWGALYDLYRREQLEEADRLEIAQVTKSATLRASMRASDAAAASPEDGSMPKSDEGVKSLAQSTSLKKSVRRATSFKVDEETQTAVNEIEQEQREADEHASLDEEQPQEAVAEPKKKKRSTFGASKSLIRRLKVSRSIKARERAKSMRWLDRLALYYLAVEMGQKLGVLVAGSSNVAADISIYGLVFVHWFSSIFVIVCQPWRIITLGLGKYQLRNALNKTESIASFLQGGVPLIGYGFAQDSSLSSVSTGFIMTIIALLLSVRVFFLISERLATKRDKWNFEKEPEETARQVHRSFVELGKDGRIVSIYALKAKVTVKRRKVRARLEATRDAMLTRVQHMKESDDCDDEQVACLLGIANEMATIVNLCTVQPLPGHRDVDEQIQRASSALEEIMTSANRVYQQRLKEITSGALFLVLRVHAYDRVLKMLDEDMLEYARAECVNELVNLGVEVVALEDEQALLPEGFGNQELNATLLRVQDEQYGPSLAQAAGMDDTNGVVETLNALNEVVVRHEAWRDACIELFSHPETEPLIGDEVKANKELLQRAIDFLLTHEAYLINAFEVLAREWKVLFKTYGRVKYSMVLEEMTNFAVQAIQSDDEASIAPALDNYVEDFVTWCSESSASIAQCGFSKRALSVANAAHASLEILALKTSKKLRNQAMKQARKRTRKPGFFGGLFRSGATPKAPEAFAAAPSAVEPPPETSQPSSEMESDTDIFDVEDDVSTSIVEAAVTAEPEPLEPSRSLDRRGRSFNRSFGSSL</sequence>
<protein>
    <recommendedName>
        <fullName evidence="5">Bacterial surface protein 26-residue repeat</fullName>
    </recommendedName>
</protein>
<feature type="signal peptide" evidence="3">
    <location>
        <begin position="1"/>
        <end position="17"/>
    </location>
</feature>
<dbReference type="eggNOG" id="ENOG502QTV0">
    <property type="taxonomic scope" value="Eukaryota"/>
</dbReference>
<evidence type="ECO:0000256" key="3">
    <source>
        <dbReference type="SAM" id="SignalP"/>
    </source>
</evidence>